<dbReference type="EMBL" id="RBED01000112">
    <property type="protein sequence ID" value="RNL52745.1"/>
    <property type="molecule type" value="Genomic_DNA"/>
</dbReference>
<dbReference type="SUPFAM" id="SSF53041">
    <property type="entry name" value="Resolvase-like"/>
    <property type="match status" value="1"/>
</dbReference>
<sequence length="518" mass="57724">MELSAYVRISQDKTGESVGVDNQRAAILKWCETNGHTVTEFYEDNDISATSGKRRPDFERLLEDAPKAIVVWTQDRLLRVTKDLERVLDTGMTVHQVNAGDLDLATPQGQAIARTVTAWATYEVEQKADRQKLKNAASAAKGEHYWREGIRPFGHNMDGTLHPEEAPALVAVIDRIIDGAAVTTACRALNEAGLKTNRGKDWHSTSLRRILTNKRIAGIRVHRVYKEVPDKDNPGHKVKELVSEQEYPGAWKEIISADKFRTLGLTLTGRERPRKAKSRENLLTGIATCGLTVYDNYVMVGRECGGTVGQSRSNRGIASYRCSEFKHNSKNADLTEEVVIDRVLLLITVQGAESVLNNRPDIDIAGLRSKRVEKVSAWSGELLAARAAGVSLADTAVYRKAHEAELAAIDAEIFQYEKSSLFSDLWSKFTYFSPETLPEARRIWDALPLERKQRIVTTLFSEVVLMPGSRGARFDPQTVVTEYSPVATQLQMMLNQHGREEIEAGRVVMSGLGQTVQH</sequence>
<dbReference type="Proteomes" id="UP000273807">
    <property type="component" value="Unassembled WGS sequence"/>
</dbReference>
<evidence type="ECO:0000313" key="2">
    <source>
        <dbReference type="EMBL" id="RNL52745.1"/>
    </source>
</evidence>
<dbReference type="AlphaFoldDB" id="A0A3N0BVD7"/>
<evidence type="ECO:0000313" key="3">
    <source>
        <dbReference type="Proteomes" id="UP000273807"/>
    </source>
</evidence>
<keyword evidence="3" id="KW-1185">Reference proteome</keyword>
<organism evidence="2 3">
    <name type="scientific">Arthrobacter oryzae</name>
    <dbReference type="NCBI Taxonomy" id="409290"/>
    <lineage>
        <taxon>Bacteria</taxon>
        <taxon>Bacillati</taxon>
        <taxon>Actinomycetota</taxon>
        <taxon>Actinomycetes</taxon>
        <taxon>Micrococcales</taxon>
        <taxon>Micrococcaceae</taxon>
        <taxon>Arthrobacter</taxon>
    </lineage>
</organism>
<protein>
    <submittedName>
        <fullName evidence="2">Recombinase family protein</fullName>
    </submittedName>
</protein>
<dbReference type="CDD" id="cd00338">
    <property type="entry name" value="Ser_Recombinase"/>
    <property type="match status" value="1"/>
</dbReference>
<dbReference type="GO" id="GO:0000150">
    <property type="term" value="F:DNA strand exchange activity"/>
    <property type="evidence" value="ECO:0007669"/>
    <property type="project" value="InterPro"/>
</dbReference>
<proteinExistence type="predicted"/>
<dbReference type="PROSITE" id="PS51737">
    <property type="entry name" value="RECOMBINASE_DNA_BIND"/>
    <property type="match status" value="1"/>
</dbReference>
<dbReference type="Gene3D" id="3.90.1750.20">
    <property type="entry name" value="Putative Large Serine Recombinase, Chain B, Domain 2"/>
    <property type="match status" value="1"/>
</dbReference>
<feature type="domain" description="Recombinase" evidence="1">
    <location>
        <begin position="147"/>
        <end position="260"/>
    </location>
</feature>
<gene>
    <name evidence="2" type="ORF">D7003_13625</name>
</gene>
<dbReference type="Pfam" id="PF00239">
    <property type="entry name" value="Resolvase"/>
    <property type="match status" value="1"/>
</dbReference>
<evidence type="ECO:0000259" key="1">
    <source>
        <dbReference type="PROSITE" id="PS51737"/>
    </source>
</evidence>
<comment type="caution">
    <text evidence="2">The sequence shown here is derived from an EMBL/GenBank/DDBJ whole genome shotgun (WGS) entry which is preliminary data.</text>
</comment>
<dbReference type="InterPro" id="IPR038109">
    <property type="entry name" value="DNA_bind_recomb_sf"/>
</dbReference>
<dbReference type="PANTHER" id="PTHR30461:SF23">
    <property type="entry name" value="DNA RECOMBINASE-RELATED"/>
    <property type="match status" value="1"/>
</dbReference>
<dbReference type="Pfam" id="PF07508">
    <property type="entry name" value="Recombinase"/>
    <property type="match status" value="1"/>
</dbReference>
<dbReference type="InterPro" id="IPR050639">
    <property type="entry name" value="SSR_resolvase"/>
</dbReference>
<name>A0A3N0BVD7_9MICC</name>
<dbReference type="OrthoDB" id="4500247at2"/>
<dbReference type="SMART" id="SM00857">
    <property type="entry name" value="Resolvase"/>
    <property type="match status" value="1"/>
</dbReference>
<dbReference type="InterPro" id="IPR011109">
    <property type="entry name" value="DNA_bind_recombinase_dom"/>
</dbReference>
<dbReference type="PANTHER" id="PTHR30461">
    <property type="entry name" value="DNA-INVERTASE FROM LAMBDOID PROPHAGE"/>
    <property type="match status" value="1"/>
</dbReference>
<accession>A0A3N0BVD7</accession>
<reference evidence="2 3" key="1">
    <citation type="submission" date="2018-10" db="EMBL/GenBank/DDBJ databases">
        <title>Genome sequencing of Arthrobacter oryzae TNB02.</title>
        <authorList>
            <person name="Cho Y.-J."/>
            <person name="Cho A."/>
            <person name="Kim O.-S."/>
        </authorList>
    </citation>
    <scope>NUCLEOTIDE SEQUENCE [LARGE SCALE GENOMIC DNA]</scope>
    <source>
        <strain evidence="2 3">TNB02</strain>
    </source>
</reference>
<dbReference type="InterPro" id="IPR006119">
    <property type="entry name" value="Resolv_N"/>
</dbReference>
<dbReference type="Gene3D" id="3.40.50.1390">
    <property type="entry name" value="Resolvase, N-terminal catalytic domain"/>
    <property type="match status" value="1"/>
</dbReference>
<dbReference type="RefSeq" id="WP_123255974.1">
    <property type="nucleotide sequence ID" value="NZ_RBED01000112.1"/>
</dbReference>
<dbReference type="GO" id="GO:0003677">
    <property type="term" value="F:DNA binding"/>
    <property type="evidence" value="ECO:0007669"/>
    <property type="project" value="InterPro"/>
</dbReference>
<dbReference type="InterPro" id="IPR036162">
    <property type="entry name" value="Resolvase-like_N_sf"/>
</dbReference>